<evidence type="ECO:0000313" key="2">
    <source>
        <dbReference type="EMBL" id="CAA7391322.1"/>
    </source>
</evidence>
<protein>
    <submittedName>
        <fullName evidence="2">Uncharacterized protein</fullName>
    </submittedName>
</protein>
<gene>
    <name evidence="2" type="ORF">SI8410_02002649</name>
</gene>
<keyword evidence="3" id="KW-1185">Reference proteome</keyword>
<organism evidence="2 3">
    <name type="scientific">Spirodela intermedia</name>
    <name type="common">Intermediate duckweed</name>
    <dbReference type="NCBI Taxonomy" id="51605"/>
    <lineage>
        <taxon>Eukaryota</taxon>
        <taxon>Viridiplantae</taxon>
        <taxon>Streptophyta</taxon>
        <taxon>Embryophyta</taxon>
        <taxon>Tracheophyta</taxon>
        <taxon>Spermatophyta</taxon>
        <taxon>Magnoliopsida</taxon>
        <taxon>Liliopsida</taxon>
        <taxon>Araceae</taxon>
        <taxon>Lemnoideae</taxon>
        <taxon>Spirodela</taxon>
    </lineage>
</organism>
<accession>A0A7I8K2N4</accession>
<dbReference type="InterPro" id="IPR003676">
    <property type="entry name" value="SAUR_fam"/>
</dbReference>
<dbReference type="EMBL" id="LR746265">
    <property type="protein sequence ID" value="CAA7391322.1"/>
    <property type="molecule type" value="Genomic_DNA"/>
</dbReference>
<dbReference type="Proteomes" id="UP000663760">
    <property type="component" value="Chromosome 2"/>
</dbReference>
<sequence>MGIRLLGVISARLFQRSLSWNRSSPTSDVPKGHFPVYVGEENKRFVVPVSFLEHPSFQSLLQLAEEELGVDHQAGGLRVPCREDAFVALTKRLSSCRS</sequence>
<dbReference type="PANTHER" id="PTHR31929">
    <property type="entry name" value="SAUR-LIKE AUXIN-RESPONSIVE PROTEIN FAMILY-RELATED"/>
    <property type="match status" value="1"/>
</dbReference>
<dbReference type="Pfam" id="PF02519">
    <property type="entry name" value="Auxin_inducible"/>
    <property type="match status" value="1"/>
</dbReference>
<evidence type="ECO:0000256" key="1">
    <source>
        <dbReference type="ARBA" id="ARBA00006974"/>
    </source>
</evidence>
<dbReference type="AlphaFoldDB" id="A0A7I8K2N4"/>
<evidence type="ECO:0000313" key="3">
    <source>
        <dbReference type="Proteomes" id="UP000663760"/>
    </source>
</evidence>
<proteinExistence type="inferred from homology"/>
<comment type="similarity">
    <text evidence="1">Belongs to the ARG7 family.</text>
</comment>
<name>A0A7I8K2N4_SPIIN</name>
<dbReference type="GO" id="GO:0009733">
    <property type="term" value="P:response to auxin"/>
    <property type="evidence" value="ECO:0007669"/>
    <property type="project" value="InterPro"/>
</dbReference>
<dbReference type="OrthoDB" id="625231at2759"/>
<reference evidence="2" key="1">
    <citation type="submission" date="2020-02" db="EMBL/GenBank/DDBJ databases">
        <authorList>
            <person name="Scholz U."/>
            <person name="Mascher M."/>
            <person name="Fiebig A."/>
        </authorList>
    </citation>
    <scope>NUCLEOTIDE SEQUENCE</scope>
</reference>